<feature type="region of interest" description="Disordered" evidence="1">
    <location>
        <begin position="1"/>
        <end position="30"/>
    </location>
</feature>
<name>A0A0G0WZJ8_UNCKA</name>
<reference evidence="2 3" key="1">
    <citation type="journal article" date="2015" name="Nature">
        <title>rRNA introns, odd ribosomes, and small enigmatic genomes across a large radiation of phyla.</title>
        <authorList>
            <person name="Brown C.T."/>
            <person name="Hug L.A."/>
            <person name="Thomas B.C."/>
            <person name="Sharon I."/>
            <person name="Castelle C.J."/>
            <person name="Singh A."/>
            <person name="Wilkins M.J."/>
            <person name="Williams K.H."/>
            <person name="Banfield J.F."/>
        </authorList>
    </citation>
    <scope>NUCLEOTIDE SEQUENCE [LARGE SCALE GENOMIC DNA]</scope>
</reference>
<evidence type="ECO:0000256" key="1">
    <source>
        <dbReference type="SAM" id="MobiDB-lite"/>
    </source>
</evidence>
<protein>
    <submittedName>
        <fullName evidence="2">Uncharacterized protein</fullName>
    </submittedName>
</protein>
<comment type="caution">
    <text evidence="2">The sequence shown here is derived from an EMBL/GenBank/DDBJ whole genome shotgun (WGS) entry which is preliminary data.</text>
</comment>
<evidence type="ECO:0000313" key="3">
    <source>
        <dbReference type="Proteomes" id="UP000034163"/>
    </source>
</evidence>
<proteinExistence type="predicted"/>
<organism evidence="2 3">
    <name type="scientific">candidate division WWE3 bacterium GW2011_GWB1_41_6</name>
    <dbReference type="NCBI Taxonomy" id="1619112"/>
    <lineage>
        <taxon>Bacteria</taxon>
        <taxon>Katanobacteria</taxon>
    </lineage>
</organism>
<sequence length="73" mass="8560">MSKQNIKTHEPESNEPKSTLTGPPDNKRVSSYEKYLTKDGEYSDINKVRELLKKARKAFNKSSKQKKKWEEKC</sequence>
<dbReference type="Proteomes" id="UP000034163">
    <property type="component" value="Unassembled WGS sequence"/>
</dbReference>
<dbReference type="AlphaFoldDB" id="A0A0G0WZJ8"/>
<gene>
    <name evidence="2" type="ORF">UU72_C0001G0071</name>
</gene>
<evidence type="ECO:0000313" key="2">
    <source>
        <dbReference type="EMBL" id="KKS17587.1"/>
    </source>
</evidence>
<dbReference type="EMBL" id="LCBS01000001">
    <property type="protein sequence ID" value="KKS17587.1"/>
    <property type="molecule type" value="Genomic_DNA"/>
</dbReference>
<accession>A0A0G0WZJ8</accession>